<comment type="caution">
    <text evidence="7">The sequence shown here is derived from an EMBL/GenBank/DDBJ whole genome shotgun (WGS) entry which is preliminary data.</text>
</comment>
<evidence type="ECO:0000313" key="7">
    <source>
        <dbReference type="EMBL" id="MBF4475260.1"/>
    </source>
</evidence>
<evidence type="ECO:0000256" key="4">
    <source>
        <dbReference type="ARBA" id="ARBA00022801"/>
    </source>
</evidence>
<dbReference type="RefSeq" id="WP_276699271.1">
    <property type="nucleotide sequence ID" value="NZ_JADIIL010000026.1"/>
</dbReference>
<dbReference type="GO" id="GO:0004519">
    <property type="term" value="F:endonuclease activity"/>
    <property type="evidence" value="ECO:0007669"/>
    <property type="project" value="UniProtKB-KW"/>
</dbReference>
<name>A0A843AQ48_METFO</name>
<keyword evidence="4" id="KW-0378">Hydrolase</keyword>
<evidence type="ECO:0000256" key="5">
    <source>
        <dbReference type="ARBA" id="ARBA00022884"/>
    </source>
</evidence>
<evidence type="ECO:0000313" key="8">
    <source>
        <dbReference type="Proteomes" id="UP000606900"/>
    </source>
</evidence>
<dbReference type="SUPFAM" id="SSF54786">
    <property type="entry name" value="YcfA/nrd intein domain"/>
    <property type="match status" value="1"/>
</dbReference>
<dbReference type="Proteomes" id="UP000606900">
    <property type="component" value="Unassembled WGS sequence"/>
</dbReference>
<accession>A0A843AQ48</accession>
<gene>
    <name evidence="7" type="ORF">ISP06_07310</name>
</gene>
<keyword evidence="3" id="KW-0255">Endonuclease</keyword>
<dbReference type="AlphaFoldDB" id="A0A843AQ48"/>
<evidence type="ECO:0000256" key="1">
    <source>
        <dbReference type="ARBA" id="ARBA00022649"/>
    </source>
</evidence>
<sequence>MSKKLPTVSGRQTVKALVKSGFTVRTGKGDHVVLQKDHRVFSVPLHKTLKKGTLRKILKIADVTVEDFNEIL</sequence>
<dbReference type="InterPro" id="IPR012933">
    <property type="entry name" value="HicA_mRNA_interferase"/>
</dbReference>
<keyword evidence="1" id="KW-1277">Toxin-antitoxin system</keyword>
<keyword evidence="6" id="KW-0346">Stress response</keyword>
<keyword evidence="2" id="KW-0540">Nuclease</keyword>
<dbReference type="EMBL" id="JADIIL010000026">
    <property type="protein sequence ID" value="MBF4475260.1"/>
    <property type="molecule type" value="Genomic_DNA"/>
</dbReference>
<dbReference type="Gene3D" id="3.30.920.30">
    <property type="entry name" value="Hypothetical protein"/>
    <property type="match status" value="1"/>
</dbReference>
<proteinExistence type="predicted"/>
<keyword evidence="5" id="KW-0694">RNA-binding</keyword>
<evidence type="ECO:0000256" key="3">
    <source>
        <dbReference type="ARBA" id="ARBA00022759"/>
    </source>
</evidence>
<dbReference type="GO" id="GO:0016787">
    <property type="term" value="F:hydrolase activity"/>
    <property type="evidence" value="ECO:0007669"/>
    <property type="project" value="UniProtKB-KW"/>
</dbReference>
<protein>
    <submittedName>
        <fullName evidence="7">Type II toxin-antitoxin system HicA family toxin</fullName>
    </submittedName>
</protein>
<evidence type="ECO:0000256" key="6">
    <source>
        <dbReference type="ARBA" id="ARBA00023016"/>
    </source>
</evidence>
<evidence type="ECO:0000256" key="2">
    <source>
        <dbReference type="ARBA" id="ARBA00022722"/>
    </source>
</evidence>
<reference evidence="7" key="1">
    <citation type="submission" date="2020-10" db="EMBL/GenBank/DDBJ databases">
        <title>Dehalococcoides mccartyi of a TCE/Cr reducing biochatode.</title>
        <authorList>
            <person name="Matturro B."/>
        </authorList>
    </citation>
    <scope>NUCLEOTIDE SEQUENCE</scope>
    <source>
        <strain evidence="7">Bin2</strain>
    </source>
</reference>
<dbReference type="GO" id="GO:0003729">
    <property type="term" value="F:mRNA binding"/>
    <property type="evidence" value="ECO:0007669"/>
    <property type="project" value="InterPro"/>
</dbReference>
<dbReference type="InterPro" id="IPR038570">
    <property type="entry name" value="HicA_sf"/>
</dbReference>
<organism evidence="7 8">
    <name type="scientific">Methanobacterium formicicum</name>
    <dbReference type="NCBI Taxonomy" id="2162"/>
    <lineage>
        <taxon>Archaea</taxon>
        <taxon>Methanobacteriati</taxon>
        <taxon>Methanobacteriota</taxon>
        <taxon>Methanomada group</taxon>
        <taxon>Methanobacteria</taxon>
        <taxon>Methanobacteriales</taxon>
        <taxon>Methanobacteriaceae</taxon>
        <taxon>Methanobacterium</taxon>
    </lineage>
</organism>
<dbReference type="Pfam" id="PF07927">
    <property type="entry name" value="HicA_toxin"/>
    <property type="match status" value="1"/>
</dbReference>